<reference evidence="2" key="1">
    <citation type="journal article" date="2020" name="Nature">
        <title>Giant virus diversity and host interactions through global metagenomics.</title>
        <authorList>
            <person name="Schulz F."/>
            <person name="Roux S."/>
            <person name="Paez-Espino D."/>
            <person name="Jungbluth S."/>
            <person name="Walsh D.A."/>
            <person name="Denef V.J."/>
            <person name="McMahon K.D."/>
            <person name="Konstantinidis K.T."/>
            <person name="Eloe-Fadrosh E.A."/>
            <person name="Kyrpides N.C."/>
            <person name="Woyke T."/>
        </authorList>
    </citation>
    <scope>NUCLEOTIDE SEQUENCE</scope>
    <source>
        <strain evidence="2">GVMAG-M-3300023179-27</strain>
    </source>
</reference>
<evidence type="ECO:0000313" key="2">
    <source>
        <dbReference type="EMBL" id="QHT25601.1"/>
    </source>
</evidence>
<sequence length="220" mass="24674">MSDGEPVTGSKPETDAGQPETDAGQQEQINADNIIADTNPKVSTMNYGTIRAGTKLYHASSEEEKLDPITIKVEDKDYVLYFTPNLKIALEQIGTCQSTDEDRNKKFIHSFTVTVQITNILILSRTDPNLYNKQFINNKLNNLTESGTTINAIGFILSEAQPNIVQYAIHAPRRFMTYHETMKCSDGDIVNQNIKEVNSPYVNNLNDDYTDTNDKSKEES</sequence>
<accession>A0A6C0EAF9</accession>
<feature type="region of interest" description="Disordered" evidence="1">
    <location>
        <begin position="201"/>
        <end position="220"/>
    </location>
</feature>
<proteinExistence type="predicted"/>
<dbReference type="AlphaFoldDB" id="A0A6C0EAF9"/>
<evidence type="ECO:0000256" key="1">
    <source>
        <dbReference type="SAM" id="MobiDB-lite"/>
    </source>
</evidence>
<organism evidence="2">
    <name type="scientific">viral metagenome</name>
    <dbReference type="NCBI Taxonomy" id="1070528"/>
    <lineage>
        <taxon>unclassified sequences</taxon>
        <taxon>metagenomes</taxon>
        <taxon>organismal metagenomes</taxon>
    </lineage>
</organism>
<dbReference type="EMBL" id="MN739773">
    <property type="protein sequence ID" value="QHT25601.1"/>
    <property type="molecule type" value="Genomic_DNA"/>
</dbReference>
<feature type="region of interest" description="Disordered" evidence="1">
    <location>
        <begin position="1"/>
        <end position="36"/>
    </location>
</feature>
<name>A0A6C0EAF9_9ZZZZ</name>
<protein>
    <submittedName>
        <fullName evidence="2">Uncharacterized protein</fullName>
    </submittedName>
</protein>